<evidence type="ECO:0000313" key="1">
    <source>
        <dbReference type="EMBL" id="GAG47884.1"/>
    </source>
</evidence>
<organism evidence="1">
    <name type="scientific">marine sediment metagenome</name>
    <dbReference type="NCBI Taxonomy" id="412755"/>
    <lineage>
        <taxon>unclassified sequences</taxon>
        <taxon>metagenomes</taxon>
        <taxon>ecological metagenomes</taxon>
    </lineage>
</organism>
<accession>X0XWY5</accession>
<feature type="non-terminal residue" evidence="1">
    <location>
        <position position="1"/>
    </location>
</feature>
<protein>
    <submittedName>
        <fullName evidence="1">Uncharacterized protein</fullName>
    </submittedName>
</protein>
<comment type="caution">
    <text evidence="1">The sequence shown here is derived from an EMBL/GenBank/DDBJ whole genome shotgun (WGS) entry which is preliminary data.</text>
</comment>
<gene>
    <name evidence="1" type="ORF">S01H1_86342</name>
</gene>
<dbReference type="EMBL" id="BARS01059754">
    <property type="protein sequence ID" value="GAG47884.1"/>
    <property type="molecule type" value="Genomic_DNA"/>
</dbReference>
<sequence>FAAIAVVLSGAAAKLGSALKSLRGVSDAKV</sequence>
<reference evidence="1" key="1">
    <citation type="journal article" date="2014" name="Front. Microbiol.">
        <title>High frequency of phylogenetically diverse reductive dehalogenase-homologous genes in deep subseafloor sedimentary metagenomes.</title>
        <authorList>
            <person name="Kawai M."/>
            <person name="Futagami T."/>
            <person name="Toyoda A."/>
            <person name="Takaki Y."/>
            <person name="Nishi S."/>
            <person name="Hori S."/>
            <person name="Arai W."/>
            <person name="Tsubouchi T."/>
            <person name="Morono Y."/>
            <person name="Uchiyama I."/>
            <person name="Ito T."/>
            <person name="Fujiyama A."/>
            <person name="Inagaki F."/>
            <person name="Takami H."/>
        </authorList>
    </citation>
    <scope>NUCLEOTIDE SEQUENCE</scope>
    <source>
        <strain evidence="1">Expedition CK06-06</strain>
    </source>
</reference>
<proteinExistence type="predicted"/>
<name>X0XWY5_9ZZZZ</name>
<dbReference type="AlphaFoldDB" id="X0XWY5"/>
<feature type="non-terminal residue" evidence="1">
    <location>
        <position position="30"/>
    </location>
</feature>